<comment type="subunit">
    <text evidence="5">Part of an enzyme complex containing four subunits: a flavoprotein (FrdA), an iron-sulfur protein (FrdB), and two hydrophobic anchor proteins (FrdC and FrdD).</text>
</comment>
<evidence type="ECO:0000313" key="6">
    <source>
        <dbReference type="EMBL" id="CAH0992547.1"/>
    </source>
</evidence>
<comment type="subcellular location">
    <subcellularLocation>
        <location evidence="5">Cell membrane</location>
        <topology evidence="5">Multi-pass membrane protein</topology>
    </subcellularLocation>
</comment>
<evidence type="ECO:0000313" key="7">
    <source>
        <dbReference type="Proteomes" id="UP000838100"/>
    </source>
</evidence>
<comment type="caution">
    <text evidence="6">The sequence shown here is derived from an EMBL/GenBank/DDBJ whole genome shotgun (WGS) entry which is preliminary data.</text>
</comment>
<accession>A0ABM9AHM3</accession>
<dbReference type="HAMAP" id="MF_00709">
    <property type="entry name" value="Fumarate_red_D"/>
    <property type="match status" value="1"/>
</dbReference>
<gene>
    <name evidence="5 6" type="primary">frdD</name>
    <name evidence="6" type="ORF">SIN8267_02680</name>
</gene>
<evidence type="ECO:0000256" key="3">
    <source>
        <dbReference type="ARBA" id="ARBA00022989"/>
    </source>
</evidence>
<keyword evidence="2 5" id="KW-0812">Transmembrane</keyword>
<keyword evidence="4 5" id="KW-0472">Membrane</keyword>
<name>A0ABM9AHM3_9GAMM</name>
<organism evidence="6 7">
    <name type="scientific">Sinobacterium norvegicum</name>
    <dbReference type="NCBI Taxonomy" id="1641715"/>
    <lineage>
        <taxon>Bacteria</taxon>
        <taxon>Pseudomonadati</taxon>
        <taxon>Pseudomonadota</taxon>
        <taxon>Gammaproteobacteria</taxon>
        <taxon>Cellvibrionales</taxon>
        <taxon>Spongiibacteraceae</taxon>
        <taxon>Sinobacterium</taxon>
    </lineage>
</organism>
<feature type="transmembrane region" description="Helical" evidence="5">
    <location>
        <begin position="9"/>
        <end position="35"/>
    </location>
</feature>
<comment type="similarity">
    <text evidence="5">Belongs to the FrdD family.</text>
</comment>
<evidence type="ECO:0000256" key="2">
    <source>
        <dbReference type="ARBA" id="ARBA00022692"/>
    </source>
</evidence>
<feature type="transmembrane region" description="Helical" evidence="5">
    <location>
        <begin position="55"/>
        <end position="72"/>
    </location>
</feature>
<evidence type="ECO:0000256" key="1">
    <source>
        <dbReference type="ARBA" id="ARBA00022475"/>
    </source>
</evidence>
<keyword evidence="1 5" id="KW-1003">Cell membrane</keyword>
<dbReference type="EMBL" id="CAKLPX010000003">
    <property type="protein sequence ID" value="CAH0992547.1"/>
    <property type="molecule type" value="Genomic_DNA"/>
</dbReference>
<feature type="transmembrane region" description="Helical" evidence="5">
    <location>
        <begin position="93"/>
        <end position="112"/>
    </location>
</feature>
<dbReference type="InterPro" id="IPR034804">
    <property type="entry name" value="SQR/QFR_C/D"/>
</dbReference>
<proteinExistence type="inferred from homology"/>
<comment type="function">
    <text evidence="5">Anchors the catalytic components of the fumarate reductase complex to the cell membrane, binds quinones.</text>
</comment>
<keyword evidence="3 5" id="KW-1133">Transmembrane helix</keyword>
<dbReference type="Gene3D" id="1.20.1300.10">
    <property type="entry name" value="Fumarate reductase/succinate dehydrogenase, transmembrane subunit"/>
    <property type="match status" value="1"/>
</dbReference>
<sequence length="113" mass="12257">MKWKHNEPFFWAMFGAGGVVSSFVLPAIIAVIAIAVPMGWVSLDYQSMHAFADHWLGGIIIAAVISLSLWHAMHRIFHGLHDVGIHAGPATKMASYGLAAMATGLSVAFYFML</sequence>
<dbReference type="InterPro" id="IPR003418">
    <property type="entry name" value="Fumarate_red_D"/>
</dbReference>
<evidence type="ECO:0000256" key="4">
    <source>
        <dbReference type="ARBA" id="ARBA00023136"/>
    </source>
</evidence>
<dbReference type="Pfam" id="PF02313">
    <property type="entry name" value="Fumarate_red_D"/>
    <property type="match status" value="1"/>
</dbReference>
<reference evidence="6" key="1">
    <citation type="submission" date="2021-12" db="EMBL/GenBank/DDBJ databases">
        <authorList>
            <person name="Rodrigo-Torres L."/>
            <person name="Arahal R. D."/>
            <person name="Lucena T."/>
        </authorList>
    </citation>
    <scope>NUCLEOTIDE SEQUENCE</scope>
    <source>
        <strain evidence="6">CECT 8267</strain>
    </source>
</reference>
<dbReference type="Proteomes" id="UP000838100">
    <property type="component" value="Unassembled WGS sequence"/>
</dbReference>
<dbReference type="NCBIfam" id="NF003977">
    <property type="entry name" value="PRK05470.1-1"/>
    <property type="match status" value="1"/>
</dbReference>
<protein>
    <recommendedName>
        <fullName evidence="5">Fumarate reductase subunit D</fullName>
    </recommendedName>
    <alternativeName>
        <fullName evidence="5">Quinol-fumarate reductase subunit D</fullName>
        <shortName evidence="5">QFR subunit D</shortName>
    </alternativeName>
</protein>
<keyword evidence="7" id="KW-1185">Reference proteome</keyword>
<dbReference type="SUPFAM" id="SSF81343">
    <property type="entry name" value="Fumarate reductase respiratory complex transmembrane subunits"/>
    <property type="match status" value="1"/>
</dbReference>
<evidence type="ECO:0000256" key="5">
    <source>
        <dbReference type="HAMAP-Rule" id="MF_00709"/>
    </source>
</evidence>